<sequence>MIETKVQLPRFDLQISGIQNFEGDRPEVIALHGWLDNCHSFKSLLSEMNEQKILAIDLPGHGRSDHHLPSQISHFHDYIFFIAELLKSLDLDRCHLIGHSMGGAIASLYAACFPDRVRSLALIESIGPLSLAEDEAPSRMAQAVESWLRNGGRTNPYYDDLDAAIQTRQKSGNLSYEIAKTLTVRGTRATPDGIQWTHDPRLKLPSARLYSEPQVQAYLKSIECPTLFIRGNNTFLSNAALVEQRLEMVKQLSQITVSGGHHLHMESPGELAKIIGQFLDVGHL</sequence>
<dbReference type="InterPro" id="IPR029058">
    <property type="entry name" value="AB_hydrolase_fold"/>
</dbReference>
<keyword evidence="3" id="KW-1185">Reference proteome</keyword>
<dbReference type="Gene3D" id="3.40.50.1820">
    <property type="entry name" value="alpha/beta hydrolase"/>
    <property type="match status" value="1"/>
</dbReference>
<dbReference type="PRINTS" id="PR00412">
    <property type="entry name" value="EPOXHYDRLASE"/>
</dbReference>
<evidence type="ECO:0000259" key="1">
    <source>
        <dbReference type="Pfam" id="PF00561"/>
    </source>
</evidence>
<proteinExistence type="predicted"/>
<accession>A0A1Y6CDU9</accession>
<evidence type="ECO:0000313" key="3">
    <source>
        <dbReference type="Proteomes" id="UP000192907"/>
    </source>
</evidence>
<dbReference type="GO" id="GO:0003824">
    <property type="term" value="F:catalytic activity"/>
    <property type="evidence" value="ECO:0007669"/>
    <property type="project" value="InterPro"/>
</dbReference>
<organism evidence="2 3">
    <name type="scientific">Pseudobacteriovorax antillogorgiicola</name>
    <dbReference type="NCBI Taxonomy" id="1513793"/>
    <lineage>
        <taxon>Bacteria</taxon>
        <taxon>Pseudomonadati</taxon>
        <taxon>Bdellovibrionota</taxon>
        <taxon>Oligoflexia</taxon>
        <taxon>Oligoflexales</taxon>
        <taxon>Pseudobacteriovoracaceae</taxon>
        <taxon>Pseudobacteriovorax</taxon>
    </lineage>
</organism>
<dbReference type="STRING" id="1513793.SAMN06296036_11576"/>
<evidence type="ECO:0000313" key="2">
    <source>
        <dbReference type="EMBL" id="SMF49442.1"/>
    </source>
</evidence>
<dbReference type="InterPro" id="IPR050266">
    <property type="entry name" value="AB_hydrolase_sf"/>
</dbReference>
<dbReference type="AlphaFoldDB" id="A0A1Y6CDU9"/>
<dbReference type="GO" id="GO:0016020">
    <property type="term" value="C:membrane"/>
    <property type="evidence" value="ECO:0007669"/>
    <property type="project" value="TreeGrafter"/>
</dbReference>
<dbReference type="PANTHER" id="PTHR43798">
    <property type="entry name" value="MONOACYLGLYCEROL LIPASE"/>
    <property type="match status" value="1"/>
</dbReference>
<dbReference type="EMBL" id="FWZT01000015">
    <property type="protein sequence ID" value="SMF49442.1"/>
    <property type="molecule type" value="Genomic_DNA"/>
</dbReference>
<reference evidence="3" key="1">
    <citation type="submission" date="2017-04" db="EMBL/GenBank/DDBJ databases">
        <authorList>
            <person name="Varghese N."/>
            <person name="Submissions S."/>
        </authorList>
    </citation>
    <scope>NUCLEOTIDE SEQUENCE [LARGE SCALE GENOMIC DNA]</scope>
    <source>
        <strain evidence="3">RKEM611</strain>
    </source>
</reference>
<dbReference type="InterPro" id="IPR000639">
    <property type="entry name" value="Epox_hydrolase-like"/>
</dbReference>
<gene>
    <name evidence="2" type="ORF">SAMN06296036_11576</name>
</gene>
<name>A0A1Y6CDU9_9BACT</name>
<dbReference type="OrthoDB" id="149912at2"/>
<dbReference type="RefSeq" id="WP_132319744.1">
    <property type="nucleotide sequence ID" value="NZ_FWZT01000015.1"/>
</dbReference>
<dbReference type="Pfam" id="PF00561">
    <property type="entry name" value="Abhydrolase_1"/>
    <property type="match status" value="1"/>
</dbReference>
<feature type="domain" description="AB hydrolase-1" evidence="1">
    <location>
        <begin position="28"/>
        <end position="142"/>
    </location>
</feature>
<dbReference type="SUPFAM" id="SSF53474">
    <property type="entry name" value="alpha/beta-Hydrolases"/>
    <property type="match status" value="1"/>
</dbReference>
<dbReference type="PANTHER" id="PTHR43798:SF33">
    <property type="entry name" value="HYDROLASE, PUTATIVE (AFU_ORTHOLOGUE AFUA_2G14860)-RELATED"/>
    <property type="match status" value="1"/>
</dbReference>
<dbReference type="Proteomes" id="UP000192907">
    <property type="component" value="Unassembled WGS sequence"/>
</dbReference>
<protein>
    <submittedName>
        <fullName evidence="2">Pimeloyl-ACP methyl ester carboxylesterase</fullName>
    </submittedName>
</protein>
<dbReference type="PRINTS" id="PR00111">
    <property type="entry name" value="ABHYDROLASE"/>
</dbReference>
<dbReference type="InterPro" id="IPR000073">
    <property type="entry name" value="AB_hydrolase_1"/>
</dbReference>